<evidence type="ECO:0000313" key="10">
    <source>
        <dbReference type="Proteomes" id="UP001374579"/>
    </source>
</evidence>
<dbReference type="GO" id="GO:1990841">
    <property type="term" value="F:promoter-specific chromatin binding"/>
    <property type="evidence" value="ECO:0007669"/>
    <property type="project" value="TreeGrafter"/>
</dbReference>
<evidence type="ECO:0000256" key="3">
    <source>
        <dbReference type="ARBA" id="ARBA00022771"/>
    </source>
</evidence>
<keyword evidence="4" id="KW-0862">Zinc</keyword>
<feature type="region of interest" description="Disordered" evidence="7">
    <location>
        <begin position="928"/>
        <end position="1168"/>
    </location>
</feature>
<feature type="region of interest" description="Disordered" evidence="7">
    <location>
        <begin position="2050"/>
        <end position="2070"/>
    </location>
</feature>
<accession>A0AAN9GIZ7</accession>
<feature type="compositionally biased region" description="Low complexity" evidence="7">
    <location>
        <begin position="542"/>
        <end position="567"/>
    </location>
</feature>
<feature type="compositionally biased region" description="Acidic residues" evidence="7">
    <location>
        <begin position="353"/>
        <end position="364"/>
    </location>
</feature>
<keyword evidence="3 6" id="KW-0863">Zinc-finger</keyword>
<feature type="compositionally biased region" description="Gly residues" evidence="7">
    <location>
        <begin position="1799"/>
        <end position="1812"/>
    </location>
</feature>
<feature type="compositionally biased region" description="Polar residues" evidence="7">
    <location>
        <begin position="1564"/>
        <end position="1575"/>
    </location>
</feature>
<feature type="region of interest" description="Disordered" evidence="7">
    <location>
        <begin position="1474"/>
        <end position="1541"/>
    </location>
</feature>
<feature type="compositionally biased region" description="Low complexity" evidence="7">
    <location>
        <begin position="1867"/>
        <end position="1887"/>
    </location>
</feature>
<evidence type="ECO:0000256" key="2">
    <source>
        <dbReference type="ARBA" id="ARBA00022723"/>
    </source>
</evidence>
<feature type="compositionally biased region" description="Polar residues" evidence="7">
    <location>
        <begin position="674"/>
        <end position="686"/>
    </location>
</feature>
<feature type="region of interest" description="Disordered" evidence="7">
    <location>
        <begin position="1398"/>
        <end position="1450"/>
    </location>
</feature>
<dbReference type="InterPro" id="IPR001841">
    <property type="entry name" value="Znf_RING"/>
</dbReference>
<feature type="compositionally biased region" description="Low complexity" evidence="7">
    <location>
        <begin position="596"/>
        <end position="635"/>
    </location>
</feature>
<comment type="subcellular location">
    <subcellularLocation>
        <location evidence="1">Nucleus</location>
    </subcellularLocation>
</comment>
<feature type="region of interest" description="Disordered" evidence="7">
    <location>
        <begin position="236"/>
        <end position="314"/>
    </location>
</feature>
<feature type="compositionally biased region" description="Low complexity" evidence="7">
    <location>
        <begin position="1783"/>
        <end position="1798"/>
    </location>
</feature>
<evidence type="ECO:0000256" key="1">
    <source>
        <dbReference type="ARBA" id="ARBA00004123"/>
    </source>
</evidence>
<feature type="compositionally biased region" description="Polar residues" evidence="7">
    <location>
        <begin position="507"/>
        <end position="539"/>
    </location>
</feature>
<evidence type="ECO:0000259" key="8">
    <source>
        <dbReference type="PROSITE" id="PS50089"/>
    </source>
</evidence>
<dbReference type="Proteomes" id="UP001374579">
    <property type="component" value="Unassembled WGS sequence"/>
</dbReference>
<feature type="compositionally biased region" description="Low complexity" evidence="7">
    <location>
        <begin position="371"/>
        <end position="383"/>
    </location>
</feature>
<reference evidence="9 10" key="1">
    <citation type="submission" date="2024-02" db="EMBL/GenBank/DDBJ databases">
        <title>Chromosome-scale genome assembly of the rough periwinkle Littorina saxatilis.</title>
        <authorList>
            <person name="De Jode A."/>
            <person name="Faria R."/>
            <person name="Formenti G."/>
            <person name="Sims Y."/>
            <person name="Smith T.P."/>
            <person name="Tracey A."/>
            <person name="Wood J.M.D."/>
            <person name="Zagrodzka Z.B."/>
            <person name="Johannesson K."/>
            <person name="Butlin R.K."/>
            <person name="Leder E.H."/>
        </authorList>
    </citation>
    <scope>NUCLEOTIDE SEQUENCE [LARGE SCALE GENOMIC DNA]</scope>
    <source>
        <strain evidence="9">Snail1</strain>
        <tissue evidence="9">Muscle</tissue>
    </source>
</reference>
<feature type="compositionally biased region" description="Polar residues" evidence="7">
    <location>
        <begin position="1408"/>
        <end position="1417"/>
    </location>
</feature>
<dbReference type="GO" id="GO:0008270">
    <property type="term" value="F:zinc ion binding"/>
    <property type="evidence" value="ECO:0007669"/>
    <property type="project" value="UniProtKB-KW"/>
</dbReference>
<sequence>MAEKKRTRLRICELNPHLLCALCGGYLIDATTIVECLHSFCKTCILRYLETSNYCPICEVLIHKKRPWQNIRLDHTLQNAVYKLVPGLFKREMQRRRDFYEKNPPPVGKETEQVHVAPERIIFSEDEKFSVSLEFSPNGRAVQVANDKSVVMQPHHDKRFLLCPANVCIGHLKKFVRLKYTLPESYQIDLFYSDEPLEDTYTLMDVAYIYSWRRESVLTLYYSFYQCPRKRRRITASATATSQDRDTTSTANHIKAKTANSTSSSSANNTAPTTTTTSTVTIVEASEAGGVTETEGTKTTVSLSVPATSTTTTTSAAVSLPLPLTSAAVSLSLPLPRASIGSLNSQSSSTLVDFDDDDDDDDDERPLIIVTDTPAASSTTTDTDLPESESGVTIINHPKTHGNKDGGRGCEANGSAGGGNDATDGFIAKSSTTTAGLGLSLSAPQNSHAKDKTVVSFISVGASSSPKPGAFSSCGAIGSSSSVSSSCAAESPSLKKETIGCKEPSPHVSSLQSKEQPFRLQSTTTPSSKPDCTGTSPKKSCSKPSAEPAKSTSSSKSAPSTPAAEPTCLTPTSTVSCSKLSSEPKRSTASSESKRPTATSAPVPAATPSEPKRSATSSESKPSSDPKPAAPPSQSMRQVLPSEPKRYTLSSETMRSAPPSQLARKAVPPKAKNDSSPVNQPSVNSKEQQRCNELAAQRFDASRPKEVARPKESQHLGGHSSGSKEPQNKKDILGASKQSAPAKELLQPNKPSASTKPSEELPRQTESSRPTDSLRAKDTMRALESSSPARPKESARPLDSQRPNITSSKSSGNGGVSSKSISGGASTSKSSTGGTDGSTKSPSGGGSIARHESNKKDARPVSSVKPSPPDASASQSGGKQPPSCSSSSSSSTNYSNKPASEGLFERIYSVTSNSTSSGIKSIFKTTAIVPATSARRYSDVSGISTNASLGERRASVGGSSPSLKLSPGRDKVSKSPGDPKQKASPSRDSRSSLDALSQLTKQSGLSSPPQGNKPPQPTSTHNKTGACSKEQAKDMTKPSGAVLCNASDKRHSSNVSGASVPTLASHRRPSSGAMPNSAKRPSGSYDPGGTTELDTGPTPEKRRSVDSAPTATVDRKNTPTTGNDSNTPTASSDSKNTPTATSDRKNTQTAASDNMDTPFATCDSKNTSSATIDRKITPTVVSDSKNAPTLAAHAGRDVKVPVNSSAVNDSKVTVTRDIKSLVTPSSADIKQNTKAPFAIITGDLRVKLPKCSISDQRLLSPSIPGKDKHGGSTSSSDTKANIAGAALNLHSSPKVCGHEYIPNFLGVITTKPVYASVSSAVTAKSSDESKSKTQIGLMVKQSSINNNNGTTKPLAQSGVSVSQKVGATKKEEAPNSFSYKVVQGSVSNKVAQGTVSNTVPVTNSSSSARKVSTVKVNSTERSKVKTVHTVNAAPPSQQESSKEEVGATKTDVKNAGVVEKAGVKGELGIAKNVDVKGNSGEHTAGVKPETKAKSAGAKSDATASSGGVQRDGSSGIAGVKRLHSSSNTAPSSSSGHSASTTSTTYSIVSSSAATVVTSSKAMTNHATKTPTSAASQLRIPCVGGSGGGGGGPDAKKARLSPASGVQFSMSPPITPTILSSSSSAGAQSPVRAAAGGVTTPATVGLPASGKTTFSTNVSSAVGVNTKIRATGNQAMSGGKTLAPGQRVDSLLFRATNRLAAAAASAAAARPMTLNSLQVLPPGQKKVRSESVDSRMSFINKTFGGGKSSKETVVSPTAGRGEISFSARHILSSAFHSHVIPVSRGGSSIVSPSSASASGNKGGSAAGRGGSGDGPSSMAGRGNTATSSMGRGRVAVAKPGTSPSAAKDKHISSSKDGNAAGACDLSKRSSSSGGRREGLSNGSSSSGKESGGGGGGMKLDIPRLSSGSSRDSVFASDPESSPTPPPKYSDINRNPIKLEPGSKLCRKDTWMTAENGGRRSTGSVGSPSSLGSGPGSPLESERSPARDARRPSDSELLMAQRWHGLAHPHLLAIPHPRDPATAAAVAAALYNGHFKVPPSAKYLPLAHEHVARPSSPEPMPLDYSTSSSSSK</sequence>
<dbReference type="InterPro" id="IPR017907">
    <property type="entry name" value="Znf_RING_CS"/>
</dbReference>
<protein>
    <recommendedName>
        <fullName evidence="8">RING-type domain-containing protein</fullName>
    </recommendedName>
</protein>
<dbReference type="FunFam" id="3.30.40.10:FF:000033">
    <property type="entry name" value="Polycomb group RING finger protein 3"/>
    <property type="match status" value="1"/>
</dbReference>
<feature type="region of interest" description="Disordered" evidence="7">
    <location>
        <begin position="1558"/>
        <end position="1598"/>
    </location>
</feature>
<dbReference type="InterPro" id="IPR013083">
    <property type="entry name" value="Znf_RING/FYVE/PHD"/>
</dbReference>
<dbReference type="SMART" id="SM00184">
    <property type="entry name" value="RING"/>
    <property type="match status" value="1"/>
</dbReference>
<feature type="compositionally biased region" description="Basic and acidic residues" evidence="7">
    <location>
        <begin position="700"/>
        <end position="714"/>
    </location>
</feature>
<dbReference type="Pfam" id="PF13923">
    <property type="entry name" value="zf-C3HC4_2"/>
    <property type="match status" value="1"/>
</dbReference>
<feature type="compositionally biased region" description="Polar residues" evidence="7">
    <location>
        <begin position="998"/>
        <end position="1010"/>
    </location>
</feature>
<dbReference type="Gene3D" id="3.10.20.90">
    <property type="entry name" value="Phosphatidylinositol 3-kinase Catalytic Subunit, Chain A, domain 1"/>
    <property type="match status" value="1"/>
</dbReference>
<dbReference type="InterPro" id="IPR032443">
    <property type="entry name" value="RAWUL"/>
</dbReference>
<feature type="compositionally biased region" description="Low complexity" evidence="7">
    <location>
        <begin position="955"/>
        <end position="966"/>
    </location>
</feature>
<organism evidence="9 10">
    <name type="scientific">Littorina saxatilis</name>
    <dbReference type="NCBI Taxonomy" id="31220"/>
    <lineage>
        <taxon>Eukaryota</taxon>
        <taxon>Metazoa</taxon>
        <taxon>Spiralia</taxon>
        <taxon>Lophotrochozoa</taxon>
        <taxon>Mollusca</taxon>
        <taxon>Gastropoda</taxon>
        <taxon>Caenogastropoda</taxon>
        <taxon>Littorinimorpha</taxon>
        <taxon>Littorinoidea</taxon>
        <taxon>Littorinidae</taxon>
        <taxon>Littorina</taxon>
    </lineage>
</organism>
<dbReference type="SUPFAM" id="SSF57850">
    <property type="entry name" value="RING/U-box"/>
    <property type="match status" value="1"/>
</dbReference>
<comment type="caution">
    <text evidence="9">The sequence shown here is derived from an EMBL/GenBank/DDBJ whole genome shotgun (WGS) entry which is preliminary data.</text>
</comment>
<feature type="compositionally biased region" description="Polar residues" evidence="7">
    <location>
        <begin position="569"/>
        <end position="591"/>
    </location>
</feature>
<dbReference type="Pfam" id="PF16207">
    <property type="entry name" value="RAWUL"/>
    <property type="match status" value="1"/>
</dbReference>
<evidence type="ECO:0000256" key="4">
    <source>
        <dbReference type="ARBA" id="ARBA00022833"/>
    </source>
</evidence>
<evidence type="ECO:0000256" key="7">
    <source>
        <dbReference type="SAM" id="MobiDB-lite"/>
    </source>
</evidence>
<feature type="compositionally biased region" description="Low complexity" evidence="7">
    <location>
        <begin position="1524"/>
        <end position="1541"/>
    </location>
</feature>
<dbReference type="PANTHER" id="PTHR10825">
    <property type="entry name" value="RING FINGER DOMAIN-CONTAINING, POLYCOMB GROUP COMPONENT"/>
    <property type="match status" value="1"/>
</dbReference>
<feature type="compositionally biased region" description="Basic and acidic residues" evidence="7">
    <location>
        <begin position="772"/>
        <end position="781"/>
    </location>
</feature>
<dbReference type="EMBL" id="JBAMIC010000003">
    <property type="protein sequence ID" value="KAK7109714.1"/>
    <property type="molecule type" value="Genomic_DNA"/>
</dbReference>
<proteinExistence type="predicted"/>
<feature type="compositionally biased region" description="Low complexity" evidence="7">
    <location>
        <begin position="1957"/>
        <end position="1977"/>
    </location>
</feature>
<keyword evidence="10" id="KW-1185">Reference proteome</keyword>
<feature type="region of interest" description="Disordered" evidence="7">
    <location>
        <begin position="1783"/>
        <end position="1998"/>
    </location>
</feature>
<dbReference type="PANTHER" id="PTHR10825:SF72">
    <property type="entry name" value="UBIQUITIN-LIKE DOMAIN-CONTAINING PROTEIN"/>
    <property type="match status" value="1"/>
</dbReference>
<feature type="domain" description="RING-type" evidence="8">
    <location>
        <begin position="20"/>
        <end position="59"/>
    </location>
</feature>
<feature type="compositionally biased region" description="Gly residues" evidence="7">
    <location>
        <begin position="1583"/>
        <end position="1592"/>
    </location>
</feature>
<evidence type="ECO:0000256" key="6">
    <source>
        <dbReference type="PROSITE-ProRule" id="PRU00175"/>
    </source>
</evidence>
<feature type="compositionally biased region" description="Polar residues" evidence="7">
    <location>
        <begin position="1118"/>
        <end position="1155"/>
    </location>
</feature>
<feature type="compositionally biased region" description="Basic and acidic residues" evidence="7">
    <location>
        <begin position="967"/>
        <end position="991"/>
    </location>
</feature>
<dbReference type="PROSITE" id="PS00518">
    <property type="entry name" value="ZF_RING_1"/>
    <property type="match status" value="1"/>
</dbReference>
<feature type="compositionally biased region" description="Basic and acidic residues" evidence="7">
    <location>
        <begin position="849"/>
        <end position="859"/>
    </location>
</feature>
<feature type="compositionally biased region" description="Basic and acidic residues" evidence="7">
    <location>
        <begin position="1440"/>
        <end position="1450"/>
    </location>
</feature>
<feature type="region of interest" description="Disordered" evidence="7">
    <location>
        <begin position="495"/>
        <end position="898"/>
    </location>
</feature>
<keyword evidence="5" id="KW-0539">Nucleus</keyword>
<dbReference type="GO" id="GO:0035102">
    <property type="term" value="C:PRC1 complex"/>
    <property type="evidence" value="ECO:0007669"/>
    <property type="project" value="TreeGrafter"/>
</dbReference>
<dbReference type="PROSITE" id="PS50089">
    <property type="entry name" value="ZF_RING_2"/>
    <property type="match status" value="1"/>
</dbReference>
<feature type="compositionally biased region" description="Low complexity" evidence="7">
    <location>
        <begin position="806"/>
        <end position="842"/>
    </location>
</feature>
<feature type="compositionally biased region" description="Low complexity" evidence="7">
    <location>
        <begin position="874"/>
        <end position="891"/>
    </location>
</feature>
<feature type="compositionally biased region" description="Polar residues" evidence="7">
    <location>
        <begin position="341"/>
        <end position="351"/>
    </location>
</feature>
<evidence type="ECO:0000256" key="5">
    <source>
        <dbReference type="ARBA" id="ARBA00023242"/>
    </source>
</evidence>
<dbReference type="Gene3D" id="3.30.40.10">
    <property type="entry name" value="Zinc/RING finger domain, C3HC4 (zinc finger)"/>
    <property type="match status" value="1"/>
</dbReference>
<dbReference type="CDD" id="cd17082">
    <property type="entry name" value="RAWUL_PCGF2_like"/>
    <property type="match status" value="1"/>
</dbReference>
<gene>
    <name evidence="9" type="ORF">V1264_013705</name>
</gene>
<feature type="compositionally biased region" description="Polar residues" evidence="7">
    <location>
        <begin position="236"/>
        <end position="252"/>
    </location>
</feature>
<keyword evidence="2" id="KW-0479">Metal-binding</keyword>
<feature type="compositionally biased region" description="Basic and acidic residues" evidence="7">
    <location>
        <begin position="1978"/>
        <end position="1992"/>
    </location>
</feature>
<feature type="compositionally biased region" description="Low complexity" evidence="7">
    <location>
        <begin position="258"/>
        <end position="314"/>
    </location>
</feature>
<feature type="region of interest" description="Disordered" evidence="7">
    <location>
        <begin position="339"/>
        <end position="408"/>
    </location>
</feature>
<dbReference type="GO" id="GO:0000122">
    <property type="term" value="P:negative regulation of transcription by RNA polymerase II"/>
    <property type="evidence" value="ECO:0007669"/>
    <property type="project" value="TreeGrafter"/>
</dbReference>
<feature type="compositionally biased region" description="Low complexity" evidence="7">
    <location>
        <begin position="1398"/>
        <end position="1407"/>
    </location>
</feature>
<name>A0AAN9GIZ7_9CAEN</name>
<evidence type="ECO:0000313" key="9">
    <source>
        <dbReference type="EMBL" id="KAK7109714.1"/>
    </source>
</evidence>
<feature type="region of interest" description="Disordered" evidence="7">
    <location>
        <begin position="1257"/>
        <end position="1278"/>
    </location>
</feature>